<dbReference type="SMART" id="SM00530">
    <property type="entry name" value="HTH_XRE"/>
    <property type="match status" value="1"/>
</dbReference>
<gene>
    <name evidence="2" type="ORF">FB559_2847</name>
</gene>
<dbReference type="SUPFAM" id="SSF47413">
    <property type="entry name" value="lambda repressor-like DNA-binding domains"/>
    <property type="match status" value="1"/>
</dbReference>
<accession>A0A543CJJ1</accession>
<evidence type="ECO:0000313" key="3">
    <source>
        <dbReference type="Proteomes" id="UP000316096"/>
    </source>
</evidence>
<dbReference type="EMBL" id="VFOZ01000001">
    <property type="protein sequence ID" value="TQL97268.1"/>
    <property type="molecule type" value="Genomic_DNA"/>
</dbReference>
<keyword evidence="3" id="KW-1185">Reference proteome</keyword>
<dbReference type="RefSeq" id="WP_185792197.1">
    <property type="nucleotide sequence ID" value="NZ_VFOZ01000001.1"/>
</dbReference>
<name>A0A543CJJ1_9ACTN</name>
<dbReference type="Proteomes" id="UP000316096">
    <property type="component" value="Unassembled WGS sequence"/>
</dbReference>
<evidence type="ECO:0000313" key="2">
    <source>
        <dbReference type="EMBL" id="TQL97268.1"/>
    </source>
</evidence>
<dbReference type="InterPro" id="IPR010982">
    <property type="entry name" value="Lambda_DNA-bd_dom_sf"/>
</dbReference>
<dbReference type="Pfam" id="PF13560">
    <property type="entry name" value="HTH_31"/>
    <property type="match status" value="1"/>
</dbReference>
<dbReference type="InterPro" id="IPR001387">
    <property type="entry name" value="Cro/C1-type_HTH"/>
</dbReference>
<dbReference type="InterPro" id="IPR043917">
    <property type="entry name" value="DUF5753"/>
</dbReference>
<sequence length="290" mass="33120">MSTRTGRSIRQRRAAAELKRLRELALLTADEVAQRLGWSASKVSRVENARIRLKPNDVERLLGLYEVGGEQRETLISLVAEDGHKKWWDAYADILSPELLSLISFEAEASTALNYEPMVIPGLLQTRAYARRVIHMWQSITSVPPPELERRLEVRLNRQRVISSNDPLKLSVIIDEAVLRRQIDERAVMREQLHHLIDASELPNVRLQILSLSGLHVTSAGPIMSLRIPEFGDVVYLENFTDGHLYIDDAALIYQHALVFEKLHEASLDPDESRQLIRRTVNELWASGER</sequence>
<evidence type="ECO:0000259" key="1">
    <source>
        <dbReference type="PROSITE" id="PS50943"/>
    </source>
</evidence>
<reference evidence="2 3" key="1">
    <citation type="submission" date="2019-06" db="EMBL/GenBank/DDBJ databases">
        <title>Sequencing the genomes of 1000 actinobacteria strains.</title>
        <authorList>
            <person name="Klenk H.-P."/>
        </authorList>
    </citation>
    <scope>NUCLEOTIDE SEQUENCE [LARGE SCALE GENOMIC DNA]</scope>
    <source>
        <strain evidence="2 3">DSM 102200</strain>
    </source>
</reference>
<protein>
    <submittedName>
        <fullName evidence="2">Helix-turn-helix protein</fullName>
    </submittedName>
</protein>
<organism evidence="2 3">
    <name type="scientific">Actinoallomurus bryophytorum</name>
    <dbReference type="NCBI Taxonomy" id="1490222"/>
    <lineage>
        <taxon>Bacteria</taxon>
        <taxon>Bacillati</taxon>
        <taxon>Actinomycetota</taxon>
        <taxon>Actinomycetes</taxon>
        <taxon>Streptosporangiales</taxon>
        <taxon>Thermomonosporaceae</taxon>
        <taxon>Actinoallomurus</taxon>
    </lineage>
</organism>
<dbReference type="GO" id="GO:0003677">
    <property type="term" value="F:DNA binding"/>
    <property type="evidence" value="ECO:0007669"/>
    <property type="project" value="InterPro"/>
</dbReference>
<feature type="domain" description="HTH cro/C1-type" evidence="1">
    <location>
        <begin position="18"/>
        <end position="71"/>
    </location>
</feature>
<proteinExistence type="predicted"/>
<dbReference type="Gene3D" id="1.10.260.40">
    <property type="entry name" value="lambda repressor-like DNA-binding domains"/>
    <property type="match status" value="1"/>
</dbReference>
<dbReference type="CDD" id="cd00093">
    <property type="entry name" value="HTH_XRE"/>
    <property type="match status" value="1"/>
</dbReference>
<dbReference type="AlphaFoldDB" id="A0A543CJJ1"/>
<comment type="caution">
    <text evidence="2">The sequence shown here is derived from an EMBL/GenBank/DDBJ whole genome shotgun (WGS) entry which is preliminary data.</text>
</comment>
<dbReference type="PROSITE" id="PS50943">
    <property type="entry name" value="HTH_CROC1"/>
    <property type="match status" value="1"/>
</dbReference>
<dbReference type="Pfam" id="PF19054">
    <property type="entry name" value="DUF5753"/>
    <property type="match status" value="1"/>
</dbReference>